<evidence type="ECO:0000313" key="2">
    <source>
        <dbReference type="Proteomes" id="UP000747542"/>
    </source>
</evidence>
<keyword evidence="2" id="KW-1185">Reference proteome</keyword>
<protein>
    <recommendedName>
        <fullName evidence="3">HAT C-terminal dimerisation domain-containing protein</fullName>
    </recommendedName>
</protein>
<dbReference type="PANTHER" id="PTHR46880:SF9">
    <property type="entry name" value="ZINC FINGER PROTEIN 862"/>
    <property type="match status" value="1"/>
</dbReference>
<comment type="caution">
    <text evidence="1">The sequence shown here is derived from an EMBL/GenBank/DDBJ whole genome shotgun (WGS) entry which is preliminary data.</text>
</comment>
<dbReference type="PANTHER" id="PTHR46880">
    <property type="entry name" value="RAS-ASSOCIATING DOMAIN-CONTAINING PROTEIN"/>
    <property type="match status" value="1"/>
</dbReference>
<accession>A0A8J5JJ51</accession>
<name>A0A8J5JJ51_HOMAM</name>
<evidence type="ECO:0000313" key="1">
    <source>
        <dbReference type="EMBL" id="KAG7159027.1"/>
    </source>
</evidence>
<evidence type="ECO:0008006" key="3">
    <source>
        <dbReference type="Google" id="ProtNLM"/>
    </source>
</evidence>
<organism evidence="1 2">
    <name type="scientific">Homarus americanus</name>
    <name type="common">American lobster</name>
    <dbReference type="NCBI Taxonomy" id="6706"/>
    <lineage>
        <taxon>Eukaryota</taxon>
        <taxon>Metazoa</taxon>
        <taxon>Ecdysozoa</taxon>
        <taxon>Arthropoda</taxon>
        <taxon>Crustacea</taxon>
        <taxon>Multicrustacea</taxon>
        <taxon>Malacostraca</taxon>
        <taxon>Eumalacostraca</taxon>
        <taxon>Eucarida</taxon>
        <taxon>Decapoda</taxon>
        <taxon>Pleocyemata</taxon>
        <taxon>Astacidea</taxon>
        <taxon>Nephropoidea</taxon>
        <taxon>Nephropidae</taxon>
        <taxon>Homarus</taxon>
    </lineage>
</organism>
<dbReference type="Proteomes" id="UP000747542">
    <property type="component" value="Unassembled WGS sequence"/>
</dbReference>
<sequence>MAARHGMLKSLIISLKKRFIDMASTILQNSWILDFKLWPAEYTGNEGFGDTAVGALAQSFEKTLREAELDSTKLEDEWAVLKCNLYKMSKISPVSQLSWQQINESYREMCGSFLHLDDLLLSIPTSSAGAECGFSQVKLIKTDWRSCLTDDHLTDLLMVLLQSECVGNFNP</sequence>
<proteinExistence type="predicted"/>
<dbReference type="EMBL" id="JAHLQT010034244">
    <property type="protein sequence ID" value="KAG7159027.1"/>
    <property type="molecule type" value="Genomic_DNA"/>
</dbReference>
<dbReference type="AlphaFoldDB" id="A0A8J5JJ51"/>
<gene>
    <name evidence="1" type="ORF">Hamer_G006440</name>
</gene>
<reference evidence="1" key="1">
    <citation type="journal article" date="2021" name="Sci. Adv.">
        <title>The American lobster genome reveals insights on longevity, neural, and immune adaptations.</title>
        <authorList>
            <person name="Polinski J.M."/>
            <person name="Zimin A.V."/>
            <person name="Clark K.F."/>
            <person name="Kohn A.B."/>
            <person name="Sadowski N."/>
            <person name="Timp W."/>
            <person name="Ptitsyn A."/>
            <person name="Khanna P."/>
            <person name="Romanova D.Y."/>
            <person name="Williams P."/>
            <person name="Greenwood S.J."/>
            <person name="Moroz L.L."/>
            <person name="Walt D.R."/>
            <person name="Bodnar A.G."/>
        </authorList>
    </citation>
    <scope>NUCLEOTIDE SEQUENCE</scope>
    <source>
        <strain evidence="1">GMGI-L3</strain>
    </source>
</reference>